<dbReference type="PANTHER" id="PTHR47506:SF1">
    <property type="entry name" value="HTH-TYPE TRANSCRIPTIONAL REGULATOR YJDC"/>
    <property type="match status" value="1"/>
</dbReference>
<accession>A0A291GU54</accession>
<feature type="domain" description="HTH tetR-type" evidence="6">
    <location>
        <begin position="89"/>
        <end position="149"/>
    </location>
</feature>
<evidence type="ECO:0000256" key="2">
    <source>
        <dbReference type="ARBA" id="ARBA00023125"/>
    </source>
</evidence>
<name>A0A291GU54_9MICO</name>
<keyword evidence="1" id="KW-0805">Transcription regulation</keyword>
<dbReference type="InterPro" id="IPR036271">
    <property type="entry name" value="Tet_transcr_reg_TetR-rel_C_sf"/>
</dbReference>
<dbReference type="EMBL" id="CP023564">
    <property type="protein sequence ID" value="ATG53727.1"/>
    <property type="molecule type" value="Genomic_DNA"/>
</dbReference>
<dbReference type="Gene3D" id="1.10.357.10">
    <property type="entry name" value="Tetracycline Repressor, domain 2"/>
    <property type="match status" value="1"/>
</dbReference>
<dbReference type="PROSITE" id="PS50977">
    <property type="entry name" value="HTH_TETR_2"/>
    <property type="match status" value="1"/>
</dbReference>
<feature type="region of interest" description="Disordered" evidence="5">
    <location>
        <begin position="66"/>
        <end position="91"/>
    </location>
</feature>
<evidence type="ECO:0000256" key="5">
    <source>
        <dbReference type="SAM" id="MobiDB-lite"/>
    </source>
</evidence>
<evidence type="ECO:0000313" key="7">
    <source>
        <dbReference type="EMBL" id="ATG53727.1"/>
    </source>
</evidence>
<dbReference type="GO" id="GO:0003677">
    <property type="term" value="F:DNA binding"/>
    <property type="evidence" value="ECO:0007669"/>
    <property type="project" value="UniProtKB-UniRule"/>
</dbReference>
<dbReference type="Pfam" id="PF00440">
    <property type="entry name" value="TetR_N"/>
    <property type="match status" value="1"/>
</dbReference>
<evidence type="ECO:0000256" key="1">
    <source>
        <dbReference type="ARBA" id="ARBA00023015"/>
    </source>
</evidence>
<dbReference type="PANTHER" id="PTHR47506">
    <property type="entry name" value="TRANSCRIPTIONAL REGULATORY PROTEIN"/>
    <property type="match status" value="1"/>
</dbReference>
<dbReference type="OrthoDB" id="7505659at2"/>
<reference evidence="7 8" key="1">
    <citation type="journal article" date="2014" name="Int. J. Syst. Evol. Microbiol.">
        <title>Brachybacterium ginsengisoli sp. nov., isolated from soil of a ginseng field.</title>
        <authorList>
            <person name="Hoang V.A."/>
            <person name="Kim Y.J."/>
            <person name="Nguyen N.L."/>
            <person name="Yang D.C."/>
        </authorList>
    </citation>
    <scope>NUCLEOTIDE SEQUENCE [LARGE SCALE GENOMIC DNA]</scope>
    <source>
        <strain evidence="7 8">DCY80</strain>
    </source>
</reference>
<gene>
    <name evidence="7" type="ORF">CFK41_02235</name>
</gene>
<evidence type="ECO:0000256" key="3">
    <source>
        <dbReference type="ARBA" id="ARBA00023163"/>
    </source>
</evidence>
<feature type="DNA-binding region" description="H-T-H motif" evidence="4">
    <location>
        <begin position="112"/>
        <end position="131"/>
    </location>
</feature>
<dbReference type="InterPro" id="IPR009057">
    <property type="entry name" value="Homeodomain-like_sf"/>
</dbReference>
<dbReference type="AlphaFoldDB" id="A0A291GU54"/>
<dbReference type="SUPFAM" id="SSF46689">
    <property type="entry name" value="Homeodomain-like"/>
    <property type="match status" value="1"/>
</dbReference>
<keyword evidence="8" id="KW-1185">Reference proteome</keyword>
<dbReference type="KEGG" id="bgg:CFK41_02235"/>
<feature type="region of interest" description="Disordered" evidence="5">
    <location>
        <begin position="1"/>
        <end position="23"/>
    </location>
</feature>
<dbReference type="SUPFAM" id="SSF48498">
    <property type="entry name" value="Tetracyclin repressor-like, C-terminal domain"/>
    <property type="match status" value="1"/>
</dbReference>
<sequence>MTLDAASAPHGPGTGPTPLSSLFSDRVGEELSDGGAVAAGVDPLAQVLRTLDGISATELAASPGGRALIDTSLGGPPEDEGTADQSAASTRREEILDSASALFAERGYHGSSLRDISRRVGISHPGMLHHFSSKGALLNAVIDRLEAHAQGLLDSVEVLQTSPQSLIAALTGPWDPRQHSMALLATLSAEVVNPDHPGRFRIARLRLVHEYVLEQVLTGLAENDCLVPKADPKFLARTLFSLLMSLTVRERTVRELQKTADGDPAADVRAFVEQLISE</sequence>
<evidence type="ECO:0000313" key="8">
    <source>
        <dbReference type="Proteomes" id="UP000217889"/>
    </source>
</evidence>
<keyword evidence="2 4" id="KW-0238">DNA-binding</keyword>
<evidence type="ECO:0000256" key="4">
    <source>
        <dbReference type="PROSITE-ProRule" id="PRU00335"/>
    </source>
</evidence>
<dbReference type="InterPro" id="IPR001647">
    <property type="entry name" value="HTH_TetR"/>
</dbReference>
<keyword evidence="3" id="KW-0804">Transcription</keyword>
<organism evidence="7 8">
    <name type="scientific">Brachybacterium ginsengisoli</name>
    <dbReference type="NCBI Taxonomy" id="1331682"/>
    <lineage>
        <taxon>Bacteria</taxon>
        <taxon>Bacillati</taxon>
        <taxon>Actinomycetota</taxon>
        <taxon>Actinomycetes</taxon>
        <taxon>Micrococcales</taxon>
        <taxon>Dermabacteraceae</taxon>
        <taxon>Brachybacterium</taxon>
    </lineage>
</organism>
<dbReference type="PRINTS" id="PR00455">
    <property type="entry name" value="HTHTETR"/>
</dbReference>
<evidence type="ECO:0000259" key="6">
    <source>
        <dbReference type="PROSITE" id="PS50977"/>
    </source>
</evidence>
<proteinExistence type="predicted"/>
<dbReference type="Proteomes" id="UP000217889">
    <property type="component" value="Chromosome"/>
</dbReference>
<protein>
    <submittedName>
        <fullName evidence="7">TetR family transcriptional regulator</fullName>
    </submittedName>
</protein>
<dbReference type="RefSeq" id="WP_096798206.1">
    <property type="nucleotide sequence ID" value="NZ_CP023564.1"/>
</dbReference>